<proteinExistence type="predicted"/>
<evidence type="ECO:0000313" key="1">
    <source>
        <dbReference type="EMBL" id="MDN3204356.1"/>
    </source>
</evidence>
<reference evidence="1" key="1">
    <citation type="submission" date="2023-06" db="EMBL/GenBank/DDBJ databases">
        <title>Robiginitalea aurantiacus sp. nov. and Algoriphagus sediminis sp. nov., isolated from coastal sediment.</title>
        <authorList>
            <person name="Zhou Z.Y."/>
            <person name="An J."/>
            <person name="Jia Y.W."/>
            <person name="Du Z.J."/>
        </authorList>
    </citation>
    <scope>NUCLEOTIDE SEQUENCE</scope>
    <source>
        <strain evidence="1">C2-7</strain>
    </source>
</reference>
<evidence type="ECO:0000313" key="2">
    <source>
        <dbReference type="Proteomes" id="UP001171916"/>
    </source>
</evidence>
<sequence>MSGPALPKILIASILKPTRDTRAWEKFGLSLRETNKYDINIIGFSAKRKEQADGVTFYSSGIKNSKPSERLLAQKRFYELIHEIKPDLVICCTFEYLRLCGGLKKKLGYKLIYDVQENYQLNLSLRKDLSKASRSLRARFIRFSEAKAKVDHFILAEKCYTTQMPEKQPALVLENKFVGPIETLMPLKINDKQGYHFAMVGTLAESFGVLDGISFFKNLLIKYPFSKLTILGHVTLKEFAHRIFDESEDTPNIELKLDQNPVNHQDILDLIQGVDFLLCPYQREKAFLGKTPSKFFEAQALGTPLLYSGHMGWEEFFEFSHGGRPIDFTAPFSAIQQFDEVKSSTFFLNPDQWEVNWESDKKKFLNLIEKLLS</sequence>
<protein>
    <submittedName>
        <fullName evidence="1">Glycosyltransferase</fullName>
    </submittedName>
</protein>
<comment type="caution">
    <text evidence="1">The sequence shown here is derived from an EMBL/GenBank/DDBJ whole genome shotgun (WGS) entry which is preliminary data.</text>
</comment>
<organism evidence="1 2">
    <name type="scientific">Algoriphagus sediminis</name>
    <dbReference type="NCBI Taxonomy" id="3057113"/>
    <lineage>
        <taxon>Bacteria</taxon>
        <taxon>Pseudomonadati</taxon>
        <taxon>Bacteroidota</taxon>
        <taxon>Cytophagia</taxon>
        <taxon>Cytophagales</taxon>
        <taxon>Cyclobacteriaceae</taxon>
        <taxon>Algoriphagus</taxon>
    </lineage>
</organism>
<name>A0ABT7YD15_9BACT</name>
<dbReference type="EMBL" id="JAUEPH010000004">
    <property type="protein sequence ID" value="MDN3204356.1"/>
    <property type="molecule type" value="Genomic_DNA"/>
</dbReference>
<keyword evidence="2" id="KW-1185">Reference proteome</keyword>
<dbReference type="Gene3D" id="3.40.50.2000">
    <property type="entry name" value="Glycogen Phosphorylase B"/>
    <property type="match status" value="1"/>
</dbReference>
<gene>
    <name evidence="1" type="ORF">QVH07_09350</name>
</gene>
<accession>A0ABT7YD15</accession>
<dbReference type="RefSeq" id="WP_289999912.1">
    <property type="nucleotide sequence ID" value="NZ_JAUEPH010000004.1"/>
</dbReference>
<dbReference type="Proteomes" id="UP001171916">
    <property type="component" value="Unassembled WGS sequence"/>
</dbReference>
<dbReference type="SUPFAM" id="SSF53756">
    <property type="entry name" value="UDP-Glycosyltransferase/glycogen phosphorylase"/>
    <property type="match status" value="1"/>
</dbReference>